<reference evidence="1 2" key="1">
    <citation type="submission" date="2020-05" db="EMBL/GenBank/DDBJ databases">
        <title>Whole genome sequencing and identification of novel metabolites from Paenibacillus alvei strain JR949.</title>
        <authorList>
            <person name="Rajendhran J."/>
            <person name="Sree Pranav P."/>
            <person name="Mahalakshmi B."/>
            <person name="Karthikeyan R."/>
        </authorList>
    </citation>
    <scope>NUCLEOTIDE SEQUENCE [LARGE SCALE GENOMIC DNA]</scope>
    <source>
        <strain evidence="1 2">JR949</strain>
    </source>
</reference>
<sequence>MYIYRLEASSMQGTFVCVLTADTEEQAFLHAEAHFERELPGLKWEELTLLEKKRCVNGNGYIIPARDS</sequence>
<dbReference type="RefSeq" id="WP_163977953.1">
    <property type="nucleotide sequence ID" value="NZ_JABFOR010000027.1"/>
</dbReference>
<dbReference type="EMBL" id="JABFOR010000027">
    <property type="protein sequence ID" value="NOJ72583.1"/>
    <property type="molecule type" value="Genomic_DNA"/>
</dbReference>
<evidence type="ECO:0000313" key="1">
    <source>
        <dbReference type="EMBL" id="NOJ72583.1"/>
    </source>
</evidence>
<dbReference type="InterPro" id="IPR024998">
    <property type="entry name" value="DUF3906"/>
</dbReference>
<accession>A0AAP7A454</accession>
<evidence type="ECO:0000313" key="2">
    <source>
        <dbReference type="Proteomes" id="UP000552038"/>
    </source>
</evidence>
<comment type="caution">
    <text evidence="1">The sequence shown here is derived from an EMBL/GenBank/DDBJ whole genome shotgun (WGS) entry which is preliminary data.</text>
</comment>
<dbReference type="Proteomes" id="UP000552038">
    <property type="component" value="Unassembled WGS sequence"/>
</dbReference>
<dbReference type="Pfam" id="PF13046">
    <property type="entry name" value="DUF3906"/>
    <property type="match status" value="1"/>
</dbReference>
<gene>
    <name evidence="1" type="ORF">HMI46_18725</name>
</gene>
<name>A0AAP7A454_PAEAL</name>
<dbReference type="AlphaFoldDB" id="A0AAP7A454"/>
<organism evidence="1 2">
    <name type="scientific">Paenibacillus alvei</name>
    <name type="common">Bacillus alvei</name>
    <dbReference type="NCBI Taxonomy" id="44250"/>
    <lineage>
        <taxon>Bacteria</taxon>
        <taxon>Bacillati</taxon>
        <taxon>Bacillota</taxon>
        <taxon>Bacilli</taxon>
        <taxon>Bacillales</taxon>
        <taxon>Paenibacillaceae</taxon>
        <taxon>Paenibacillus</taxon>
    </lineage>
</organism>
<protein>
    <submittedName>
        <fullName evidence="1">DUF3906 family protein</fullName>
    </submittedName>
</protein>
<proteinExistence type="predicted"/>